<protein>
    <recommendedName>
        <fullName evidence="5">Lipoprotein</fullName>
    </recommendedName>
</protein>
<evidence type="ECO:0000313" key="4">
    <source>
        <dbReference type="Proteomes" id="UP000503441"/>
    </source>
</evidence>
<dbReference type="EMBL" id="CP049933">
    <property type="protein sequence ID" value="QIM17499.1"/>
    <property type="molecule type" value="Genomic_DNA"/>
</dbReference>
<proteinExistence type="predicted"/>
<sequence>MSTSKRTVAVLSALAAALLFAGCAAAPKAESPTASPAPSEGSSDPDTNDMEGALLDNGRMFVVTTQGSSTCVPQVKSATAKGQAVAVTLVDPASDSVCTMDLVPRASVAELPSGVDPTKDVTLQVTYGDKVGVVEIDGTTVTGTPGTPTDNKPSASWINDETLVLLTWGSSGCPPVVESLTGSGRSGTVTFVTEKDKVCTADMAPRATLLTFEKDAVDDDGFTLKLVGGGLDGSVLVAAN</sequence>
<evidence type="ECO:0000313" key="3">
    <source>
        <dbReference type="EMBL" id="QIM17499.1"/>
    </source>
</evidence>
<feature type="chain" id="PRO_5046483905" description="Lipoprotein" evidence="2">
    <location>
        <begin position="22"/>
        <end position="240"/>
    </location>
</feature>
<feature type="signal peptide" evidence="2">
    <location>
        <begin position="1"/>
        <end position="21"/>
    </location>
</feature>
<gene>
    <name evidence="3" type="ORF">G7066_00035</name>
</gene>
<evidence type="ECO:0000256" key="2">
    <source>
        <dbReference type="SAM" id="SignalP"/>
    </source>
</evidence>
<dbReference type="RefSeq" id="WP_166328098.1">
    <property type="nucleotide sequence ID" value="NZ_CP049933.1"/>
</dbReference>
<reference evidence="3 4" key="1">
    <citation type="submission" date="2020-03" db="EMBL/GenBank/DDBJ databases">
        <title>Leucobacter sp. nov., isolated from beetles.</title>
        <authorList>
            <person name="Hyun D.-W."/>
            <person name="Bae J.-W."/>
        </authorList>
    </citation>
    <scope>NUCLEOTIDE SEQUENCE [LARGE SCALE GENOMIC DNA]</scope>
    <source>
        <strain evidence="3 4">HDW9A</strain>
    </source>
</reference>
<dbReference type="PROSITE" id="PS51257">
    <property type="entry name" value="PROKAR_LIPOPROTEIN"/>
    <property type="match status" value="1"/>
</dbReference>
<dbReference type="Proteomes" id="UP000503441">
    <property type="component" value="Chromosome"/>
</dbReference>
<name>A0ABX6JT62_9MICO</name>
<feature type="region of interest" description="Disordered" evidence="1">
    <location>
        <begin position="29"/>
        <end position="52"/>
    </location>
</feature>
<keyword evidence="4" id="KW-1185">Reference proteome</keyword>
<accession>A0ABX6JT62</accession>
<feature type="compositionally biased region" description="Polar residues" evidence="1">
    <location>
        <begin position="32"/>
        <end position="45"/>
    </location>
</feature>
<organism evidence="3 4">
    <name type="scientific">Leucobacter coleopterorum</name>
    <dbReference type="NCBI Taxonomy" id="2714933"/>
    <lineage>
        <taxon>Bacteria</taxon>
        <taxon>Bacillati</taxon>
        <taxon>Actinomycetota</taxon>
        <taxon>Actinomycetes</taxon>
        <taxon>Micrococcales</taxon>
        <taxon>Microbacteriaceae</taxon>
        <taxon>Leucobacter</taxon>
    </lineage>
</organism>
<keyword evidence="2" id="KW-0732">Signal</keyword>
<evidence type="ECO:0008006" key="5">
    <source>
        <dbReference type="Google" id="ProtNLM"/>
    </source>
</evidence>
<evidence type="ECO:0000256" key="1">
    <source>
        <dbReference type="SAM" id="MobiDB-lite"/>
    </source>
</evidence>